<evidence type="ECO:0000256" key="1">
    <source>
        <dbReference type="ARBA" id="ARBA00004196"/>
    </source>
</evidence>
<evidence type="ECO:0000256" key="5">
    <source>
        <dbReference type="ARBA" id="ARBA00007786"/>
    </source>
</evidence>
<dbReference type="UniPathway" id="UPA00545">
    <property type="reaction ID" value="UER00823"/>
</dbReference>
<dbReference type="InterPro" id="IPR012334">
    <property type="entry name" value="Pectin_lyas_fold"/>
</dbReference>
<comment type="similarity">
    <text evidence="5">In the C-terminal section; belongs to the pectinesterase family.</text>
</comment>
<evidence type="ECO:0000256" key="11">
    <source>
        <dbReference type="ARBA" id="ARBA00023157"/>
    </source>
</evidence>
<dbReference type="CDD" id="cd15798">
    <property type="entry name" value="PMEI-like_3"/>
    <property type="match status" value="1"/>
</dbReference>
<keyword evidence="13" id="KW-0961">Cell wall biogenesis/degradation</keyword>
<evidence type="ECO:0000313" key="20">
    <source>
        <dbReference type="RefSeq" id="XP_010910890.1"/>
    </source>
</evidence>
<comment type="catalytic activity">
    <reaction evidence="14 17">
        <text>[(1-&gt;4)-alpha-D-galacturonosyl methyl ester](n) + n H2O = [(1-&gt;4)-alpha-D-galacturonosyl](n) + n methanol + n H(+)</text>
        <dbReference type="Rhea" id="RHEA:22380"/>
        <dbReference type="Rhea" id="RHEA-COMP:14570"/>
        <dbReference type="Rhea" id="RHEA-COMP:14573"/>
        <dbReference type="ChEBI" id="CHEBI:15377"/>
        <dbReference type="ChEBI" id="CHEBI:15378"/>
        <dbReference type="ChEBI" id="CHEBI:17790"/>
        <dbReference type="ChEBI" id="CHEBI:140522"/>
        <dbReference type="ChEBI" id="CHEBI:140523"/>
        <dbReference type="EC" id="3.1.1.11"/>
    </reaction>
</comment>
<keyword evidence="11" id="KW-1015">Disulfide bond</keyword>
<evidence type="ECO:0000256" key="16">
    <source>
        <dbReference type="PROSITE-ProRule" id="PRU10040"/>
    </source>
</evidence>
<dbReference type="AlphaFoldDB" id="A0A6I9QK97"/>
<dbReference type="GO" id="GO:0042545">
    <property type="term" value="P:cell wall modification"/>
    <property type="evidence" value="ECO:0007669"/>
    <property type="project" value="UniProtKB-UniRule"/>
</dbReference>
<dbReference type="FunCoup" id="A0A6I9QK97">
    <property type="interactions" value="90"/>
</dbReference>
<keyword evidence="10 17" id="KW-0063">Aspartyl esterase</keyword>
<dbReference type="Proteomes" id="UP000504607">
    <property type="component" value="Unplaced"/>
</dbReference>
<evidence type="ECO:0000256" key="10">
    <source>
        <dbReference type="ARBA" id="ARBA00023085"/>
    </source>
</evidence>
<keyword evidence="9 17" id="KW-0378">Hydrolase</keyword>
<proteinExistence type="inferred from homology"/>
<dbReference type="FunFam" id="2.160.20.10:FF:000001">
    <property type="entry name" value="Pectinesterase"/>
    <property type="match status" value="1"/>
</dbReference>
<evidence type="ECO:0000256" key="3">
    <source>
        <dbReference type="ARBA" id="ARBA00005184"/>
    </source>
</evidence>
<dbReference type="SUPFAM" id="SSF51126">
    <property type="entry name" value="Pectin lyase-like"/>
    <property type="match status" value="1"/>
</dbReference>
<comment type="function">
    <text evidence="15">Acts in the modification of cell walls via demethylesterification of cell wall pectin.</text>
</comment>
<keyword evidence="8 17" id="KW-0732">Signal</keyword>
<dbReference type="SMART" id="SM00856">
    <property type="entry name" value="PMEI"/>
    <property type="match status" value="1"/>
</dbReference>
<dbReference type="Gene3D" id="1.20.140.40">
    <property type="entry name" value="Invertase/pectin methylesterase inhibitor family protein"/>
    <property type="match status" value="1"/>
</dbReference>
<feature type="active site" evidence="16">
    <location>
        <position position="416"/>
    </location>
</feature>
<evidence type="ECO:0000256" key="14">
    <source>
        <dbReference type="ARBA" id="ARBA00047928"/>
    </source>
</evidence>
<evidence type="ECO:0000256" key="9">
    <source>
        <dbReference type="ARBA" id="ARBA00022801"/>
    </source>
</evidence>
<dbReference type="InterPro" id="IPR035513">
    <property type="entry name" value="Invertase/methylesterase_inhib"/>
</dbReference>
<feature type="signal peptide" evidence="17">
    <location>
        <begin position="1"/>
        <end position="27"/>
    </location>
</feature>
<dbReference type="InterPro" id="IPR033131">
    <property type="entry name" value="Pectinesterase_Asp_AS"/>
</dbReference>
<accession>A0A6I9QK97</accession>
<dbReference type="KEGG" id="egu:105036866"/>
<dbReference type="InterPro" id="IPR011050">
    <property type="entry name" value="Pectin_lyase_fold/virulence"/>
</dbReference>
<dbReference type="PANTHER" id="PTHR31707">
    <property type="entry name" value="PECTINESTERASE"/>
    <property type="match status" value="1"/>
</dbReference>
<evidence type="ECO:0000256" key="7">
    <source>
        <dbReference type="ARBA" id="ARBA00022525"/>
    </source>
</evidence>
<evidence type="ECO:0000259" key="18">
    <source>
        <dbReference type="SMART" id="SM00856"/>
    </source>
</evidence>
<dbReference type="GO" id="GO:0030599">
    <property type="term" value="F:pectinesterase activity"/>
    <property type="evidence" value="ECO:0007669"/>
    <property type="project" value="UniProtKB-UniRule"/>
</dbReference>
<dbReference type="InterPro" id="IPR006501">
    <property type="entry name" value="Pectinesterase_inhib_dom"/>
</dbReference>
<protein>
    <recommendedName>
        <fullName evidence="6 17">Pectinesterase</fullName>
        <ecNumber evidence="6 17">3.1.1.11</ecNumber>
    </recommendedName>
</protein>
<evidence type="ECO:0000256" key="17">
    <source>
        <dbReference type="RuleBase" id="RU000589"/>
    </source>
</evidence>
<comment type="subcellular location">
    <subcellularLocation>
        <location evidence="1">Cell envelope</location>
    </subcellularLocation>
    <subcellularLocation>
        <location evidence="2">Secreted</location>
    </subcellularLocation>
</comment>
<keyword evidence="12" id="KW-0325">Glycoprotein</keyword>
<dbReference type="Pfam" id="PF01095">
    <property type="entry name" value="Pectinesterase"/>
    <property type="match status" value="1"/>
</dbReference>
<dbReference type="FunFam" id="1.20.140.40:FF:000004">
    <property type="entry name" value="Pectinesterase"/>
    <property type="match status" value="1"/>
</dbReference>
<dbReference type="GO" id="GO:0005576">
    <property type="term" value="C:extracellular region"/>
    <property type="evidence" value="ECO:0007669"/>
    <property type="project" value="UniProtKB-SubCell"/>
</dbReference>
<comment type="similarity">
    <text evidence="4">In the N-terminal section; belongs to the PMEI family.</text>
</comment>
<evidence type="ECO:0000256" key="4">
    <source>
        <dbReference type="ARBA" id="ARBA00006027"/>
    </source>
</evidence>
<evidence type="ECO:0000256" key="13">
    <source>
        <dbReference type="ARBA" id="ARBA00023316"/>
    </source>
</evidence>
<feature type="chain" id="PRO_5027137543" description="Pectinesterase" evidence="17">
    <location>
        <begin position="28"/>
        <end position="578"/>
    </location>
</feature>
<dbReference type="RefSeq" id="XP_010910890.1">
    <property type="nucleotide sequence ID" value="XM_010912588.3"/>
</dbReference>
<reference evidence="20" key="1">
    <citation type="submission" date="2025-08" db="UniProtKB">
        <authorList>
            <consortium name="RefSeq"/>
        </authorList>
    </citation>
    <scope>IDENTIFICATION</scope>
</reference>
<evidence type="ECO:0000256" key="12">
    <source>
        <dbReference type="ARBA" id="ARBA00023180"/>
    </source>
</evidence>
<dbReference type="EC" id="3.1.1.11" evidence="6 17"/>
<dbReference type="OrthoDB" id="2019149at2759"/>
<dbReference type="Gene3D" id="2.160.20.10">
    <property type="entry name" value="Single-stranded right-handed beta-helix, Pectin lyase-like"/>
    <property type="match status" value="1"/>
</dbReference>
<dbReference type="Pfam" id="PF04043">
    <property type="entry name" value="PMEI"/>
    <property type="match status" value="1"/>
</dbReference>
<keyword evidence="7" id="KW-0964">Secreted</keyword>
<evidence type="ECO:0000313" key="19">
    <source>
        <dbReference type="Proteomes" id="UP000504607"/>
    </source>
</evidence>
<gene>
    <name evidence="20" type="primary">LOC105036866</name>
</gene>
<dbReference type="InParanoid" id="A0A6I9QK97"/>
<comment type="pathway">
    <text evidence="3 17">Glycan metabolism; pectin degradation; 2-dehydro-3-deoxy-D-gluconate from pectin: step 1/5.</text>
</comment>
<keyword evidence="19" id="KW-1185">Reference proteome</keyword>
<sequence>MASNSIARLLLLSFFFFFFFFFTPSLSDTPPSAPVTPATACNSTPDPNFCKSVLPPGGAQNLYTYGRFSLAKSLSNAQKFLNLINRYLARRSTLSLTAIQALEDCQFLSQLNIDFLISAGVTLNSTNSLLDPQADLLQTLLSALLTNQQTCLDGIQATASAWSIKNGLNVPLSNGTKLYSVSLALFTKAWVPKHKKTKFHHAFVPSRVPNSRLLRGRSLLFHEVEIGRDGSLPLKMSEPGRELFERKTGRRLLQATDAVLVKDIVVVSQDGSGNFTTIGDAVDSAPEDLDGSSGYYLIYVDAGVYEEYVVISKKKKYLMMIGDGINRTVVTGNHSYVDGWTTFNSSTFAVVGRGFVAINMTFQNTAGAIKHQAVAVRNGADLSTFYSCSFEGYQDTLYTHSMRQFYRECDIYGTVDYIFGNAAVMFQNCNIYSRLPMQGQSNTITAQGRTDPNQNTGTAIQYCNIVAAPDLAADSGSTITYLGRPWKNYSRTVIMESFMDSLIDPKGWMPWDGDFALSTLYYAEFNNTGPGSDTSNRVTWPGFHVIGSTDASNFTVSNFILGDNWLPQTGVPYSTGLL</sequence>
<feature type="domain" description="Pectinesterase inhibitor" evidence="18">
    <location>
        <begin position="32"/>
        <end position="185"/>
    </location>
</feature>
<dbReference type="InterPro" id="IPR000070">
    <property type="entry name" value="Pectinesterase_cat"/>
</dbReference>
<evidence type="ECO:0000256" key="8">
    <source>
        <dbReference type="ARBA" id="ARBA00022729"/>
    </source>
</evidence>
<dbReference type="GO" id="GO:0004857">
    <property type="term" value="F:enzyme inhibitor activity"/>
    <property type="evidence" value="ECO:0007669"/>
    <property type="project" value="InterPro"/>
</dbReference>
<dbReference type="GO" id="GO:0045490">
    <property type="term" value="P:pectin catabolic process"/>
    <property type="evidence" value="ECO:0007669"/>
    <property type="project" value="UniProtKB-UniRule"/>
</dbReference>
<dbReference type="PROSITE" id="PS00503">
    <property type="entry name" value="PECTINESTERASE_2"/>
    <property type="match status" value="1"/>
</dbReference>
<evidence type="ECO:0000256" key="2">
    <source>
        <dbReference type="ARBA" id="ARBA00004613"/>
    </source>
</evidence>
<evidence type="ECO:0000256" key="6">
    <source>
        <dbReference type="ARBA" id="ARBA00013229"/>
    </source>
</evidence>
<evidence type="ECO:0000256" key="15">
    <source>
        <dbReference type="ARBA" id="ARBA00057335"/>
    </source>
</evidence>
<dbReference type="SUPFAM" id="SSF101148">
    <property type="entry name" value="Plant invertase/pectin methylesterase inhibitor"/>
    <property type="match status" value="1"/>
</dbReference>
<name>A0A6I9QK97_ELAGV</name>
<dbReference type="GeneID" id="105036866"/>
<organism evidence="19 20">
    <name type="scientific">Elaeis guineensis var. tenera</name>
    <name type="common">Oil palm</name>
    <dbReference type="NCBI Taxonomy" id="51953"/>
    <lineage>
        <taxon>Eukaryota</taxon>
        <taxon>Viridiplantae</taxon>
        <taxon>Streptophyta</taxon>
        <taxon>Embryophyta</taxon>
        <taxon>Tracheophyta</taxon>
        <taxon>Spermatophyta</taxon>
        <taxon>Magnoliopsida</taxon>
        <taxon>Liliopsida</taxon>
        <taxon>Arecaceae</taxon>
        <taxon>Arecoideae</taxon>
        <taxon>Cocoseae</taxon>
        <taxon>Elaeidinae</taxon>
        <taxon>Elaeis</taxon>
    </lineage>
</organism>